<gene>
    <name evidence="4" type="ORF">FVE85_3325</name>
</gene>
<dbReference type="Gene3D" id="3.40.50.1820">
    <property type="entry name" value="alpha/beta hydrolase"/>
    <property type="match status" value="1"/>
</dbReference>
<dbReference type="PANTHER" id="PTHR43248">
    <property type="entry name" value="2-SUCCINYL-6-HYDROXY-2,4-CYCLOHEXADIENE-1-CARBOXYLATE SYNTHASE"/>
    <property type="match status" value="1"/>
</dbReference>
<name>A0A5J4YWK5_PORPP</name>
<dbReference type="InterPro" id="IPR000073">
    <property type="entry name" value="AB_hydrolase_1"/>
</dbReference>
<dbReference type="PRINTS" id="PR00793">
    <property type="entry name" value="PROAMNOPTASE"/>
</dbReference>
<dbReference type="Proteomes" id="UP000324585">
    <property type="component" value="Unassembled WGS sequence"/>
</dbReference>
<dbReference type="GO" id="GO:0008233">
    <property type="term" value="F:peptidase activity"/>
    <property type="evidence" value="ECO:0007669"/>
    <property type="project" value="InterPro"/>
</dbReference>
<protein>
    <submittedName>
        <fullName evidence="4">Proline iminopeptidase</fullName>
    </submittedName>
</protein>
<organism evidence="4 5">
    <name type="scientific">Porphyridium purpureum</name>
    <name type="common">Red alga</name>
    <name type="synonym">Porphyridium cruentum</name>
    <dbReference type="NCBI Taxonomy" id="35688"/>
    <lineage>
        <taxon>Eukaryota</taxon>
        <taxon>Rhodophyta</taxon>
        <taxon>Bangiophyceae</taxon>
        <taxon>Porphyridiales</taxon>
        <taxon>Porphyridiaceae</taxon>
        <taxon>Porphyridium</taxon>
    </lineage>
</organism>
<dbReference type="Pfam" id="PF00561">
    <property type="entry name" value="Abhydrolase_1"/>
    <property type="match status" value="1"/>
</dbReference>
<comment type="similarity">
    <text evidence="1">Belongs to the peptidase S33 family.</text>
</comment>
<dbReference type="EMBL" id="VRMN01000004">
    <property type="protein sequence ID" value="KAA8495084.1"/>
    <property type="molecule type" value="Genomic_DNA"/>
</dbReference>
<dbReference type="PANTHER" id="PTHR43248:SF2">
    <property type="entry name" value="PROLYL AMINOPEPTIDASE"/>
    <property type="match status" value="1"/>
</dbReference>
<proteinExistence type="inferred from homology"/>
<accession>A0A5J4YWK5</accession>
<dbReference type="AlphaFoldDB" id="A0A5J4YWK5"/>
<dbReference type="InterPro" id="IPR002410">
    <property type="entry name" value="Peptidase_S33"/>
</dbReference>
<keyword evidence="2" id="KW-0378">Hydrolase</keyword>
<evidence type="ECO:0000256" key="1">
    <source>
        <dbReference type="ARBA" id="ARBA00010088"/>
    </source>
</evidence>
<evidence type="ECO:0000256" key="2">
    <source>
        <dbReference type="ARBA" id="ARBA00022801"/>
    </source>
</evidence>
<dbReference type="OrthoDB" id="1898734at2759"/>
<dbReference type="OMA" id="TNEYEHN"/>
<evidence type="ECO:0000313" key="4">
    <source>
        <dbReference type="EMBL" id="KAA8495084.1"/>
    </source>
</evidence>
<evidence type="ECO:0000259" key="3">
    <source>
        <dbReference type="Pfam" id="PF00561"/>
    </source>
</evidence>
<dbReference type="InterPro" id="IPR051601">
    <property type="entry name" value="Serine_prot/Carboxylest_S33"/>
</dbReference>
<comment type="caution">
    <text evidence="4">The sequence shown here is derived from an EMBL/GenBank/DDBJ whole genome shotgun (WGS) entry which is preliminary data.</text>
</comment>
<feature type="domain" description="AB hydrolase-1" evidence="3">
    <location>
        <begin position="68"/>
        <end position="229"/>
    </location>
</feature>
<sequence length="470" mass="51475">MQTAAGTRSYALEHGDEFQVPGLKISEHALRVPLDYNAASGKQIRVFARLARASKGAEPEENAALKNVVCYLQGGPGFEAPRLAENGGMIKELLKRYDAVLLLDQRGTGLSTPVSAASLAKLGSPQNQLEYLVHFRADSIVRDAEAFRGAILGEDAKWTILGQSFGGFCCVTYLSLFPQHLKAALITGGIPYIQDTANADEHCATRVYEHLVPRYLRAMDRFYSLFPNDAERLRSLILHLSAYEVKLPGGGTLSANLFLSLGLRLLGAPGGFVRLHYLLERAFELESTPAALSAYFLADVQGMIPFGMNPLYALLHEACYANADGATAFASDRVVNSDPYKHLFDAASRAAAGENVYMYGEQVFSWMFEDIAELRDMQPVMQLLAEYKQWGALYDVDALSANTVPVAATVYVNDLYVDSELSLRTAARIGNTHCYVTNQFTHGGLRENPSDVLDTLHGLLERNACSLEAL</sequence>
<dbReference type="GO" id="GO:0006508">
    <property type="term" value="P:proteolysis"/>
    <property type="evidence" value="ECO:0007669"/>
    <property type="project" value="InterPro"/>
</dbReference>
<keyword evidence="5" id="KW-1185">Reference proteome</keyword>
<reference evidence="5" key="1">
    <citation type="journal article" date="2019" name="Nat. Commun.">
        <title>Expansion of phycobilisome linker gene families in mesophilic red algae.</title>
        <authorList>
            <person name="Lee J."/>
            <person name="Kim D."/>
            <person name="Bhattacharya D."/>
            <person name="Yoon H.S."/>
        </authorList>
    </citation>
    <scope>NUCLEOTIDE SEQUENCE [LARGE SCALE GENOMIC DNA]</scope>
    <source>
        <strain evidence="5">CCMP 1328</strain>
    </source>
</reference>
<dbReference type="InterPro" id="IPR029058">
    <property type="entry name" value="AB_hydrolase_fold"/>
</dbReference>
<evidence type="ECO:0000313" key="5">
    <source>
        <dbReference type="Proteomes" id="UP000324585"/>
    </source>
</evidence>
<dbReference type="SUPFAM" id="SSF53474">
    <property type="entry name" value="alpha/beta-Hydrolases"/>
    <property type="match status" value="1"/>
</dbReference>